<feature type="repeat" description="TPR" evidence="3">
    <location>
        <begin position="275"/>
        <end position="308"/>
    </location>
</feature>
<proteinExistence type="predicted"/>
<reference evidence="4" key="1">
    <citation type="submission" date="2025-08" db="UniProtKB">
        <authorList>
            <consortium name="Ensembl"/>
        </authorList>
    </citation>
    <scope>IDENTIFICATION</scope>
</reference>
<keyword evidence="5" id="KW-1185">Reference proteome</keyword>
<reference evidence="4" key="2">
    <citation type="submission" date="2025-09" db="UniProtKB">
        <authorList>
            <consortium name="Ensembl"/>
        </authorList>
    </citation>
    <scope>IDENTIFICATION</scope>
</reference>
<organism evidence="4 5">
    <name type="scientific">Sphenodon punctatus</name>
    <name type="common">Tuatara</name>
    <name type="synonym">Hatteria punctata</name>
    <dbReference type="NCBI Taxonomy" id="8508"/>
    <lineage>
        <taxon>Eukaryota</taxon>
        <taxon>Metazoa</taxon>
        <taxon>Chordata</taxon>
        <taxon>Craniata</taxon>
        <taxon>Vertebrata</taxon>
        <taxon>Euteleostomi</taxon>
        <taxon>Lepidosauria</taxon>
        <taxon>Sphenodontia</taxon>
        <taxon>Sphenodontidae</taxon>
        <taxon>Sphenodon</taxon>
    </lineage>
</organism>
<sequence length="585" mass="66462">MFCYRGQYLIEMKEYELANFCIRQIAETGKGTSFETSLVQQALVQSFCQNHSKAIECLLKVTARQPDSSMFVLLGKIQMKAKKDKEAVESFKEALNRLDASTKTLPNKSETAEIYYCMGLCYMEQVNLLQACEAFTLAGKIDPHCADAFYHRGLCRMQLQQAKCILDFNRTLAIAPKHFQAYLSRAAYYGSKGRYSKAIQNCNEAIKIHPKSVRAYLYRGALKYYNRVRKDTLLFWGGLKHLEKLSCLHALKDYGILLLLESSKDIVLKVLINRALLYLELYNYTNALEQYEEAVNSFTKLLKLSPFALNAYVGRGNSYMEYGHEAGTKQAQKDYLKALHLNPMCIKARICLGYNLQALGKFQKAWNQFTVAIAIDPSCHVAYDGRAMVCLQMGDTSAAFKDTNAALKITTTAELLTNRGVINQFMGYLSCAMKDYQQAISINPDYALAYFNAANTYFFNRQFSQAYCYYSKALQLDQRNESAVLNRAITNTILQNFQEAKEDFEKAICLCPFSAAAYFNRANLYSTLKEYELAEKDISTALSIQPYDALMYKFRADIRGKMGLIEDAIADYKQAISIQELTGDL</sequence>
<evidence type="ECO:0000256" key="2">
    <source>
        <dbReference type="ARBA" id="ARBA00022803"/>
    </source>
</evidence>
<evidence type="ECO:0000313" key="5">
    <source>
        <dbReference type="Proteomes" id="UP000694392"/>
    </source>
</evidence>
<dbReference type="Proteomes" id="UP000694392">
    <property type="component" value="Unplaced"/>
</dbReference>
<feature type="repeat" description="TPR" evidence="3">
    <location>
        <begin position="447"/>
        <end position="480"/>
    </location>
</feature>
<dbReference type="Gene3D" id="1.25.40.10">
    <property type="entry name" value="Tetratricopeptide repeat domain"/>
    <property type="match status" value="6"/>
</dbReference>
<dbReference type="AlphaFoldDB" id="A0A8D0G737"/>
<evidence type="ECO:0000313" key="4">
    <source>
        <dbReference type="Ensembl" id="ENSSPUP00000002268.1"/>
    </source>
</evidence>
<dbReference type="Pfam" id="PF13414">
    <property type="entry name" value="TPR_11"/>
    <property type="match status" value="1"/>
</dbReference>
<dbReference type="InterPro" id="IPR050498">
    <property type="entry name" value="Ycf3"/>
</dbReference>
<name>A0A8D0G737_SPHPU</name>
<feature type="repeat" description="TPR" evidence="3">
    <location>
        <begin position="413"/>
        <end position="446"/>
    </location>
</feature>
<dbReference type="OMA" id="AIRYKPD"/>
<keyword evidence="1" id="KW-0677">Repeat</keyword>
<dbReference type="GeneTree" id="ENSGT00940000161150"/>
<protein>
    <recommendedName>
        <fullName evidence="6">Tetratricopeptide repeat domain 6</fullName>
    </recommendedName>
</protein>
<evidence type="ECO:0008006" key="6">
    <source>
        <dbReference type="Google" id="ProtNLM"/>
    </source>
</evidence>
<dbReference type="InterPro" id="IPR011990">
    <property type="entry name" value="TPR-like_helical_dom_sf"/>
</dbReference>
<feature type="repeat" description="TPR" evidence="3">
    <location>
        <begin position="179"/>
        <end position="212"/>
    </location>
</feature>
<keyword evidence="2 3" id="KW-0802">TPR repeat</keyword>
<feature type="repeat" description="TPR" evidence="3">
    <location>
        <begin position="112"/>
        <end position="145"/>
    </location>
</feature>
<feature type="repeat" description="TPR" evidence="3">
    <location>
        <begin position="346"/>
        <end position="379"/>
    </location>
</feature>
<dbReference type="Pfam" id="PF00515">
    <property type="entry name" value="TPR_1"/>
    <property type="match status" value="1"/>
</dbReference>
<feature type="repeat" description="TPR" evidence="3">
    <location>
        <begin position="515"/>
        <end position="548"/>
    </location>
</feature>
<dbReference type="PANTHER" id="PTHR44858">
    <property type="entry name" value="TETRATRICOPEPTIDE REPEAT PROTEIN 6"/>
    <property type="match status" value="1"/>
</dbReference>
<accession>A0A8D0G737</accession>
<dbReference type="SUPFAM" id="SSF48452">
    <property type="entry name" value="TPR-like"/>
    <property type="match status" value="2"/>
</dbReference>
<dbReference type="Ensembl" id="ENSSPUT00000002405.1">
    <property type="protein sequence ID" value="ENSSPUP00000002268.1"/>
    <property type="gene ID" value="ENSSPUG00000001751.1"/>
</dbReference>
<dbReference type="SMART" id="SM00028">
    <property type="entry name" value="TPR"/>
    <property type="match status" value="12"/>
</dbReference>
<dbReference type="Pfam" id="PF13181">
    <property type="entry name" value="TPR_8"/>
    <property type="match status" value="2"/>
</dbReference>
<dbReference type="PROSITE" id="PS50005">
    <property type="entry name" value="TPR"/>
    <property type="match status" value="7"/>
</dbReference>
<evidence type="ECO:0000256" key="3">
    <source>
        <dbReference type="PROSITE-ProRule" id="PRU00339"/>
    </source>
</evidence>
<dbReference type="InterPro" id="IPR019734">
    <property type="entry name" value="TPR_rpt"/>
</dbReference>
<dbReference type="PANTHER" id="PTHR44858:SF1">
    <property type="entry name" value="UDP-N-ACETYLGLUCOSAMINE--PEPTIDE N-ACETYLGLUCOSAMINYLTRANSFERASE SPINDLY-RELATED"/>
    <property type="match status" value="1"/>
</dbReference>
<evidence type="ECO:0000256" key="1">
    <source>
        <dbReference type="ARBA" id="ARBA00022737"/>
    </source>
</evidence>